<evidence type="ECO:0000259" key="7">
    <source>
        <dbReference type="PROSITE" id="PS51665"/>
    </source>
</evidence>
<keyword evidence="3" id="KW-0963">Cytoplasm</keyword>
<keyword evidence="9" id="KW-1185">Reference proteome</keyword>
<evidence type="ECO:0000256" key="4">
    <source>
        <dbReference type="ARBA" id="ARBA00023212"/>
    </source>
</evidence>
<dbReference type="InterPro" id="IPR027012">
    <property type="entry name" value="Enkurin_dom"/>
</dbReference>
<sequence>MEFEESIFNLIPKERYEPPKPKRYKSTHPHQVPPTASTFALKTTSKPGVANIAGYYNPEGGSHSQRGASLTFGRPNGTMKPDTTTFRKKGTGNPTLPEPEGLKKFTYTDDLKRPPVPKKDEKPIMGLVSDKNYIVANAVENILAAPKLPVNHEKDFLKKKTFGKVPQYIQKIKKEIEDEYQMVREMQIEEENERDKQKFLMTDDERQELIAALKKKWEVVHKEYQEITHIQKIDTIGKKKKKETCEQQLAQLEKDIQKLSKNYIFVDTLAAPSNYY</sequence>
<proteinExistence type="predicted"/>
<dbReference type="Pfam" id="PF13864">
    <property type="entry name" value="Enkurin"/>
    <property type="match status" value="1"/>
</dbReference>
<evidence type="ECO:0000313" key="8">
    <source>
        <dbReference type="EMBL" id="TNV78409.1"/>
    </source>
</evidence>
<evidence type="ECO:0000313" key="9">
    <source>
        <dbReference type="Proteomes" id="UP000785679"/>
    </source>
</evidence>
<gene>
    <name evidence="8" type="ORF">FGO68_gene137</name>
</gene>
<feature type="compositionally biased region" description="Basic and acidic residues" evidence="6">
    <location>
        <begin position="100"/>
        <end position="118"/>
    </location>
</feature>
<dbReference type="PANTHER" id="PTHR21490">
    <property type="entry name" value="ENKURIN-RELATED"/>
    <property type="match status" value="1"/>
</dbReference>
<organism evidence="8 9">
    <name type="scientific">Halteria grandinella</name>
    <dbReference type="NCBI Taxonomy" id="5974"/>
    <lineage>
        <taxon>Eukaryota</taxon>
        <taxon>Sar</taxon>
        <taxon>Alveolata</taxon>
        <taxon>Ciliophora</taxon>
        <taxon>Intramacronucleata</taxon>
        <taxon>Spirotrichea</taxon>
        <taxon>Stichotrichia</taxon>
        <taxon>Sporadotrichida</taxon>
        <taxon>Halteriidae</taxon>
        <taxon>Halteria</taxon>
    </lineage>
</organism>
<dbReference type="InterPro" id="IPR052102">
    <property type="entry name" value="Enkurin_domain-protein"/>
</dbReference>
<reference evidence="8" key="1">
    <citation type="submission" date="2019-06" db="EMBL/GenBank/DDBJ databases">
        <authorList>
            <person name="Zheng W."/>
        </authorList>
    </citation>
    <scope>NUCLEOTIDE SEQUENCE</scope>
    <source>
        <strain evidence="8">QDHG01</strain>
    </source>
</reference>
<keyword evidence="4" id="KW-0206">Cytoskeleton</keyword>
<evidence type="ECO:0000256" key="1">
    <source>
        <dbReference type="ARBA" id="ARBA00004138"/>
    </source>
</evidence>
<feature type="domain" description="Enkurin" evidence="7">
    <location>
        <begin position="172"/>
        <end position="267"/>
    </location>
</feature>
<evidence type="ECO:0000256" key="5">
    <source>
        <dbReference type="ARBA" id="ARBA00023273"/>
    </source>
</evidence>
<dbReference type="GO" id="GO:0005929">
    <property type="term" value="C:cilium"/>
    <property type="evidence" value="ECO:0007669"/>
    <property type="project" value="UniProtKB-SubCell"/>
</dbReference>
<feature type="region of interest" description="Disordered" evidence="6">
    <location>
        <begin position="56"/>
        <end position="118"/>
    </location>
</feature>
<protein>
    <recommendedName>
        <fullName evidence="7">Enkurin domain-containing protein</fullName>
    </recommendedName>
</protein>
<dbReference type="PROSITE" id="PS51665">
    <property type="entry name" value="ENKURIN"/>
    <property type="match status" value="1"/>
</dbReference>
<name>A0A8J8T179_HALGN</name>
<accession>A0A8J8T179</accession>
<evidence type="ECO:0000256" key="6">
    <source>
        <dbReference type="SAM" id="MobiDB-lite"/>
    </source>
</evidence>
<dbReference type="OrthoDB" id="2123594at2759"/>
<dbReference type="GO" id="GO:0005516">
    <property type="term" value="F:calmodulin binding"/>
    <property type="evidence" value="ECO:0007669"/>
    <property type="project" value="TreeGrafter"/>
</dbReference>
<evidence type="ECO:0000256" key="2">
    <source>
        <dbReference type="ARBA" id="ARBA00004245"/>
    </source>
</evidence>
<comment type="caution">
    <text evidence="8">The sequence shown here is derived from an EMBL/GenBank/DDBJ whole genome shotgun (WGS) entry which is preliminary data.</text>
</comment>
<dbReference type="Proteomes" id="UP000785679">
    <property type="component" value="Unassembled WGS sequence"/>
</dbReference>
<dbReference type="PANTHER" id="PTHR21490:SF0">
    <property type="entry name" value="ENKURIN"/>
    <property type="match status" value="1"/>
</dbReference>
<evidence type="ECO:0000256" key="3">
    <source>
        <dbReference type="ARBA" id="ARBA00022490"/>
    </source>
</evidence>
<dbReference type="GO" id="GO:0005856">
    <property type="term" value="C:cytoskeleton"/>
    <property type="evidence" value="ECO:0007669"/>
    <property type="project" value="UniProtKB-SubCell"/>
</dbReference>
<feature type="compositionally biased region" description="Polar residues" evidence="6">
    <location>
        <begin position="34"/>
        <end position="44"/>
    </location>
</feature>
<keyword evidence="5" id="KW-0966">Cell projection</keyword>
<dbReference type="AlphaFoldDB" id="A0A8J8T179"/>
<dbReference type="EMBL" id="RRYP01010398">
    <property type="protein sequence ID" value="TNV78409.1"/>
    <property type="molecule type" value="Genomic_DNA"/>
</dbReference>
<feature type="region of interest" description="Disordered" evidence="6">
    <location>
        <begin position="1"/>
        <end position="44"/>
    </location>
</feature>
<comment type="subcellular location">
    <subcellularLocation>
        <location evidence="1">Cell projection</location>
        <location evidence="1">Cilium</location>
    </subcellularLocation>
    <subcellularLocation>
        <location evidence="2">Cytoplasm</location>
        <location evidence="2">Cytoskeleton</location>
    </subcellularLocation>
</comment>